<dbReference type="AlphaFoldDB" id="A0A8C2CT25"/>
<organism evidence="2 3">
    <name type="scientific">Cyprinus carpio</name>
    <name type="common">Common carp</name>
    <dbReference type="NCBI Taxonomy" id="7962"/>
    <lineage>
        <taxon>Eukaryota</taxon>
        <taxon>Metazoa</taxon>
        <taxon>Chordata</taxon>
        <taxon>Craniata</taxon>
        <taxon>Vertebrata</taxon>
        <taxon>Euteleostomi</taxon>
        <taxon>Actinopterygii</taxon>
        <taxon>Neopterygii</taxon>
        <taxon>Teleostei</taxon>
        <taxon>Ostariophysi</taxon>
        <taxon>Cypriniformes</taxon>
        <taxon>Cyprinidae</taxon>
        <taxon>Cyprininae</taxon>
        <taxon>Cyprinus</taxon>
    </lineage>
</organism>
<keyword evidence="1" id="KW-1133">Transmembrane helix</keyword>
<reference evidence="2" key="1">
    <citation type="submission" date="2025-08" db="UniProtKB">
        <authorList>
            <consortium name="Ensembl"/>
        </authorList>
    </citation>
    <scope>IDENTIFICATION</scope>
</reference>
<feature type="transmembrane region" description="Helical" evidence="1">
    <location>
        <begin position="7"/>
        <end position="24"/>
    </location>
</feature>
<keyword evidence="1" id="KW-0472">Membrane</keyword>
<keyword evidence="1" id="KW-0812">Transmembrane</keyword>
<dbReference type="Ensembl" id="ENSCCRT00020018380.1">
    <property type="protein sequence ID" value="ENSCCRP00020016728.1"/>
    <property type="gene ID" value="ENSCCRG00020008001.1"/>
</dbReference>
<protein>
    <submittedName>
        <fullName evidence="2">Uncharacterized protein</fullName>
    </submittedName>
</protein>
<name>A0A8C2CT25_CYPCA</name>
<proteinExistence type="predicted"/>
<evidence type="ECO:0000256" key="1">
    <source>
        <dbReference type="SAM" id="Phobius"/>
    </source>
</evidence>
<accession>A0A8C2CT25</accession>
<evidence type="ECO:0000313" key="3">
    <source>
        <dbReference type="Proteomes" id="UP000694701"/>
    </source>
</evidence>
<dbReference type="Proteomes" id="UP000694701">
    <property type="component" value="Unplaced"/>
</dbReference>
<sequence length="175" mass="19490">MSAYSNTIIYFVSIVTTLIHLSHIRHLKFLKSLFWLSTICTYSSKSLNICPSLSSQYIIAGSLCIAAENKLNSPSTLICIYPSSLFPNISKVVYKSLTIIYHLQLLIINYFVIIIRDNVVFFSQTLFKGIRGVLLLFTLLQFIISICLSAFACKVSCCPPQVSDASSQGSEVKEA</sequence>
<feature type="transmembrane region" description="Helical" evidence="1">
    <location>
        <begin position="133"/>
        <end position="152"/>
    </location>
</feature>
<evidence type="ECO:0000313" key="2">
    <source>
        <dbReference type="Ensembl" id="ENSCCRP00020016728.1"/>
    </source>
</evidence>
<feature type="transmembrane region" description="Helical" evidence="1">
    <location>
        <begin position="92"/>
        <end position="112"/>
    </location>
</feature>